<feature type="non-terminal residue" evidence="6">
    <location>
        <position position="430"/>
    </location>
</feature>
<dbReference type="Pfam" id="PF04083">
    <property type="entry name" value="Abhydro_lipase"/>
    <property type="match status" value="1"/>
</dbReference>
<reference evidence="6 7" key="1">
    <citation type="submission" date="2024-11" db="EMBL/GenBank/DDBJ databases">
        <title>Adaptive evolution of stress response genes in parasites aligns with host niche diversity.</title>
        <authorList>
            <person name="Hahn C."/>
            <person name="Resl P."/>
        </authorList>
    </citation>
    <scope>NUCLEOTIDE SEQUENCE [LARGE SCALE GENOMIC DNA]</scope>
    <source>
        <strain evidence="6">EGGRZ-B1_66</strain>
        <tissue evidence="6">Body</tissue>
    </source>
</reference>
<feature type="chain" id="PRO_5044775404" description="Partial AB-hydrolase lipase domain-containing protein" evidence="4">
    <location>
        <begin position="19"/>
        <end position="430"/>
    </location>
</feature>
<feature type="domain" description="Partial AB-hydrolase lipase" evidence="5">
    <location>
        <begin position="40"/>
        <end position="97"/>
    </location>
</feature>
<name>A0ABD2PRE0_9PLAT</name>
<dbReference type="Proteomes" id="UP001626550">
    <property type="component" value="Unassembled WGS sequence"/>
</dbReference>
<evidence type="ECO:0000259" key="5">
    <source>
        <dbReference type="Pfam" id="PF04083"/>
    </source>
</evidence>
<feature type="active site" description="Charge relay system" evidence="2">
    <location>
        <position position="418"/>
    </location>
</feature>
<dbReference type="PANTHER" id="PTHR11005">
    <property type="entry name" value="LYSOSOMAL ACID LIPASE-RELATED"/>
    <property type="match status" value="1"/>
</dbReference>
<evidence type="ECO:0000256" key="1">
    <source>
        <dbReference type="ARBA" id="ARBA00010701"/>
    </source>
</evidence>
<evidence type="ECO:0000313" key="6">
    <source>
        <dbReference type="EMBL" id="KAL3309628.1"/>
    </source>
</evidence>
<feature type="active site" description="Charge relay system" evidence="2">
    <location>
        <position position="388"/>
    </location>
</feature>
<evidence type="ECO:0000256" key="2">
    <source>
        <dbReference type="PIRSR" id="PIRSR000862-1"/>
    </source>
</evidence>
<sequence length="430" mass="48535">MFLTVLFVTLLTWQFASLQALPRHQVNLFENDPEMFLNATQIILSRGYQTEEHTLVTSDQYILTMNRILPGKTQPANGKVIFLQHGLLDSAHTWINNPSNQSLGFILADHGYDVWLSNSRGSTYSQKHVKYDKKTLNFWEFSWDEMVYYDLPAMIDYILNRTAVEQIYYVGHSQGTEIFFAHMNQFPESQSRIKAMVALAPVAYLGNVESPIHYMSPFCQELGSLVEWFGVGEFLPSNKLIKFLAMALCEKDEVPLVCSNIIYLLAGFDKANTNKLLSETAVRVFGGERPSIGPPGPSEGRATPNTLTAVSPKHSNSGTRLPIYVSHTPAGTSVQNIIHYCQSMNTGKFQHFDFGHEGNMERYGQPTAPAYGLGLIKTPMAVFWGGKDWMASPKDVRKTLEELGDTVRMDQFYPNYNHLDFVWGMDAAQK</sequence>
<dbReference type="SUPFAM" id="SSF53474">
    <property type="entry name" value="alpha/beta-Hydrolases"/>
    <property type="match status" value="1"/>
</dbReference>
<evidence type="ECO:0000256" key="3">
    <source>
        <dbReference type="SAM" id="MobiDB-lite"/>
    </source>
</evidence>
<protein>
    <recommendedName>
        <fullName evidence="5">Partial AB-hydrolase lipase domain-containing protein</fullName>
    </recommendedName>
</protein>
<dbReference type="EMBL" id="JBJKFK010003712">
    <property type="protein sequence ID" value="KAL3309628.1"/>
    <property type="molecule type" value="Genomic_DNA"/>
</dbReference>
<feature type="active site" description="Nucleophile" evidence="2">
    <location>
        <position position="173"/>
    </location>
</feature>
<dbReference type="AlphaFoldDB" id="A0ABD2PRE0"/>
<proteinExistence type="inferred from homology"/>
<dbReference type="PIRSF" id="PIRSF000862">
    <property type="entry name" value="Steryl_ester_lip"/>
    <property type="match status" value="1"/>
</dbReference>
<dbReference type="InterPro" id="IPR029058">
    <property type="entry name" value="AB_hydrolase_fold"/>
</dbReference>
<feature type="region of interest" description="Disordered" evidence="3">
    <location>
        <begin position="288"/>
        <end position="315"/>
    </location>
</feature>
<feature type="signal peptide" evidence="4">
    <location>
        <begin position="1"/>
        <end position="18"/>
    </location>
</feature>
<gene>
    <name evidence="6" type="ORF">Ciccas_011824</name>
</gene>
<organism evidence="6 7">
    <name type="scientific">Cichlidogyrus casuarinus</name>
    <dbReference type="NCBI Taxonomy" id="1844966"/>
    <lineage>
        <taxon>Eukaryota</taxon>
        <taxon>Metazoa</taxon>
        <taxon>Spiralia</taxon>
        <taxon>Lophotrochozoa</taxon>
        <taxon>Platyhelminthes</taxon>
        <taxon>Monogenea</taxon>
        <taxon>Monopisthocotylea</taxon>
        <taxon>Dactylogyridea</taxon>
        <taxon>Ancyrocephalidae</taxon>
        <taxon>Cichlidogyrus</taxon>
    </lineage>
</organism>
<evidence type="ECO:0000256" key="4">
    <source>
        <dbReference type="SAM" id="SignalP"/>
    </source>
</evidence>
<comment type="similarity">
    <text evidence="1">Belongs to the AB hydrolase superfamily. Lipase family.</text>
</comment>
<comment type="caution">
    <text evidence="6">The sequence shown here is derived from an EMBL/GenBank/DDBJ whole genome shotgun (WGS) entry which is preliminary data.</text>
</comment>
<evidence type="ECO:0000313" key="7">
    <source>
        <dbReference type="Proteomes" id="UP001626550"/>
    </source>
</evidence>
<feature type="compositionally biased region" description="Polar residues" evidence="3">
    <location>
        <begin position="303"/>
        <end position="315"/>
    </location>
</feature>
<dbReference type="Gene3D" id="3.40.50.1820">
    <property type="entry name" value="alpha/beta hydrolase"/>
    <property type="match status" value="1"/>
</dbReference>
<dbReference type="InterPro" id="IPR025483">
    <property type="entry name" value="Lipase_euk"/>
</dbReference>
<dbReference type="InterPro" id="IPR006693">
    <property type="entry name" value="AB_hydrolase_lipase"/>
</dbReference>
<accession>A0ABD2PRE0</accession>
<keyword evidence="4" id="KW-0732">Signal</keyword>
<keyword evidence="7" id="KW-1185">Reference proteome</keyword>